<gene>
    <name evidence="8" type="ORF">B0I31_11631</name>
</gene>
<dbReference type="InterPro" id="IPR036259">
    <property type="entry name" value="MFS_trans_sf"/>
</dbReference>
<evidence type="ECO:0000256" key="2">
    <source>
        <dbReference type="ARBA" id="ARBA00022475"/>
    </source>
</evidence>
<evidence type="ECO:0000256" key="6">
    <source>
        <dbReference type="SAM" id="Phobius"/>
    </source>
</evidence>
<dbReference type="EMBL" id="PYAX01000016">
    <property type="protein sequence ID" value="PSL51955.1"/>
    <property type="molecule type" value="Genomic_DNA"/>
</dbReference>
<reference evidence="8 9" key="1">
    <citation type="submission" date="2018-03" db="EMBL/GenBank/DDBJ databases">
        <title>Genomic Encyclopedia of Type Strains, Phase III (KMG-III): the genomes of soil and plant-associated and newly described type strains.</title>
        <authorList>
            <person name="Whitman W."/>
        </authorList>
    </citation>
    <scope>NUCLEOTIDE SEQUENCE [LARGE SCALE GENOMIC DNA]</scope>
    <source>
        <strain evidence="8 9">CGMCC 4.7097</strain>
    </source>
</reference>
<dbReference type="InterPro" id="IPR011701">
    <property type="entry name" value="MFS"/>
</dbReference>
<dbReference type="RefSeq" id="WP_219910920.1">
    <property type="nucleotide sequence ID" value="NZ_PYAX01000016.1"/>
</dbReference>
<keyword evidence="4 6" id="KW-1133">Transmembrane helix</keyword>
<feature type="transmembrane region" description="Helical" evidence="6">
    <location>
        <begin position="398"/>
        <end position="417"/>
    </location>
</feature>
<protein>
    <submittedName>
        <fullName evidence="8">Putative MFS family arabinose efflux permease</fullName>
    </submittedName>
</protein>
<evidence type="ECO:0000313" key="9">
    <source>
        <dbReference type="Proteomes" id="UP000241118"/>
    </source>
</evidence>
<sequence>MSITDPEHQTAEPGKKEKSLWHNGDFLKFWVGETVSLLGTQVTILALPLTAIHSLNATDTQVGVLRFVQLAPYLGLALLLGIWVDRVRRRQVMLWTNIARMVLIGFIPLLYALDLLSIPALLVIACFIGVASVLFDLSWMSYVPTLVKKPEHYVEASAKMGISSSTADVAGPGIAGLVVAWLTAPVALAVQTGTYLVSVVSLLLIRTEEPKPPRPEERHALRELKEGVVWVFGKPLLRWLAIIGFCCNFSMITTWTMFLLYGTRTLGLDSTTLGLIFGTASVGGLIGAIVSRRVVGRFPIGPTYFIAQSGLLLGPLLIVLAGGPTPVMIGMFIASFFTTYLGLGIAGVIIVSVRQTLTPQSMMGRMTASFRTLLFGGGALGGLVAGLLADAIGARNALVVAAIGSAFVVVGLIISPVSRLREMPEPVAEPTAA</sequence>
<feature type="transmembrane region" description="Helical" evidence="6">
    <location>
        <begin position="67"/>
        <end position="85"/>
    </location>
</feature>
<name>A0A2P8I0H0_SACCR</name>
<dbReference type="AlphaFoldDB" id="A0A2P8I0H0"/>
<proteinExistence type="predicted"/>
<evidence type="ECO:0000256" key="4">
    <source>
        <dbReference type="ARBA" id="ARBA00022989"/>
    </source>
</evidence>
<evidence type="ECO:0000256" key="1">
    <source>
        <dbReference type="ARBA" id="ARBA00004651"/>
    </source>
</evidence>
<feature type="transmembrane region" description="Helical" evidence="6">
    <location>
        <begin position="92"/>
        <end position="112"/>
    </location>
</feature>
<keyword evidence="9" id="KW-1185">Reference proteome</keyword>
<feature type="transmembrane region" description="Helical" evidence="6">
    <location>
        <begin position="239"/>
        <end position="261"/>
    </location>
</feature>
<comment type="caution">
    <text evidence="8">The sequence shown here is derived from an EMBL/GenBank/DDBJ whole genome shotgun (WGS) entry which is preliminary data.</text>
</comment>
<keyword evidence="5 6" id="KW-0472">Membrane</keyword>
<feature type="domain" description="Major facilitator superfamily (MFS) profile" evidence="7">
    <location>
        <begin position="236"/>
        <end position="433"/>
    </location>
</feature>
<evidence type="ECO:0000256" key="5">
    <source>
        <dbReference type="ARBA" id="ARBA00023136"/>
    </source>
</evidence>
<dbReference type="Pfam" id="PF07690">
    <property type="entry name" value="MFS_1"/>
    <property type="match status" value="1"/>
</dbReference>
<evidence type="ECO:0000259" key="7">
    <source>
        <dbReference type="PROSITE" id="PS50850"/>
    </source>
</evidence>
<evidence type="ECO:0000256" key="3">
    <source>
        <dbReference type="ARBA" id="ARBA00022692"/>
    </source>
</evidence>
<dbReference type="SUPFAM" id="SSF103473">
    <property type="entry name" value="MFS general substrate transporter"/>
    <property type="match status" value="1"/>
</dbReference>
<accession>A0A2P8I0H0</accession>
<feature type="transmembrane region" description="Helical" evidence="6">
    <location>
        <begin position="303"/>
        <end position="321"/>
    </location>
</feature>
<feature type="transmembrane region" description="Helical" evidence="6">
    <location>
        <begin position="327"/>
        <end position="351"/>
    </location>
</feature>
<feature type="transmembrane region" description="Helical" evidence="6">
    <location>
        <begin position="118"/>
        <end position="139"/>
    </location>
</feature>
<dbReference type="Gene3D" id="1.20.1250.20">
    <property type="entry name" value="MFS general substrate transporter like domains"/>
    <property type="match status" value="1"/>
</dbReference>
<dbReference type="GO" id="GO:0022857">
    <property type="term" value="F:transmembrane transporter activity"/>
    <property type="evidence" value="ECO:0007669"/>
    <property type="project" value="InterPro"/>
</dbReference>
<evidence type="ECO:0000313" key="8">
    <source>
        <dbReference type="EMBL" id="PSL51955.1"/>
    </source>
</evidence>
<feature type="transmembrane region" description="Helical" evidence="6">
    <location>
        <begin position="372"/>
        <end position="392"/>
    </location>
</feature>
<keyword evidence="2" id="KW-1003">Cell membrane</keyword>
<comment type="subcellular location">
    <subcellularLocation>
        <location evidence="1">Cell membrane</location>
        <topology evidence="1">Multi-pass membrane protein</topology>
    </subcellularLocation>
</comment>
<keyword evidence="3 6" id="KW-0812">Transmembrane</keyword>
<organism evidence="8 9">
    <name type="scientific">Saccharothrix carnea</name>
    <dbReference type="NCBI Taxonomy" id="1280637"/>
    <lineage>
        <taxon>Bacteria</taxon>
        <taxon>Bacillati</taxon>
        <taxon>Actinomycetota</taxon>
        <taxon>Actinomycetes</taxon>
        <taxon>Pseudonocardiales</taxon>
        <taxon>Pseudonocardiaceae</taxon>
        <taxon>Saccharothrix</taxon>
    </lineage>
</organism>
<dbReference type="PANTHER" id="PTHR23513">
    <property type="entry name" value="INTEGRAL MEMBRANE EFFLUX PROTEIN-RELATED"/>
    <property type="match status" value="1"/>
</dbReference>
<dbReference type="InterPro" id="IPR020846">
    <property type="entry name" value="MFS_dom"/>
</dbReference>
<feature type="transmembrane region" description="Helical" evidence="6">
    <location>
        <begin position="273"/>
        <end position="291"/>
    </location>
</feature>
<dbReference type="CDD" id="cd06173">
    <property type="entry name" value="MFS_MefA_like"/>
    <property type="match status" value="1"/>
</dbReference>
<dbReference type="GO" id="GO:0005886">
    <property type="term" value="C:plasma membrane"/>
    <property type="evidence" value="ECO:0007669"/>
    <property type="project" value="UniProtKB-SubCell"/>
</dbReference>
<dbReference type="Proteomes" id="UP000241118">
    <property type="component" value="Unassembled WGS sequence"/>
</dbReference>
<dbReference type="PANTHER" id="PTHR23513:SF6">
    <property type="entry name" value="MAJOR FACILITATOR SUPERFAMILY ASSOCIATED DOMAIN-CONTAINING PROTEIN"/>
    <property type="match status" value="1"/>
</dbReference>
<dbReference type="PROSITE" id="PS50850">
    <property type="entry name" value="MFS"/>
    <property type="match status" value="1"/>
</dbReference>
<feature type="transmembrane region" description="Helical" evidence="6">
    <location>
        <begin position="26"/>
        <end position="47"/>
    </location>
</feature>